<dbReference type="AlphaFoldDB" id="A0A5B7H6C2"/>
<comment type="caution">
    <text evidence="2">The sequence shown here is derived from an EMBL/GenBank/DDBJ whole genome shotgun (WGS) entry which is preliminary data.</text>
</comment>
<name>A0A5B7H6C2_PORTR</name>
<feature type="compositionally biased region" description="Pro residues" evidence="1">
    <location>
        <begin position="39"/>
        <end position="54"/>
    </location>
</feature>
<reference evidence="2 3" key="1">
    <citation type="submission" date="2019-05" db="EMBL/GenBank/DDBJ databases">
        <title>Another draft genome of Portunus trituberculatus and its Hox gene families provides insights of decapod evolution.</title>
        <authorList>
            <person name="Jeong J.-H."/>
            <person name="Song I."/>
            <person name="Kim S."/>
            <person name="Choi T."/>
            <person name="Kim D."/>
            <person name="Ryu S."/>
            <person name="Kim W."/>
        </authorList>
    </citation>
    <scope>NUCLEOTIDE SEQUENCE [LARGE SCALE GENOMIC DNA]</scope>
    <source>
        <tissue evidence="2">Muscle</tissue>
    </source>
</reference>
<evidence type="ECO:0000313" key="2">
    <source>
        <dbReference type="EMBL" id="MPC64917.1"/>
    </source>
</evidence>
<feature type="region of interest" description="Disordered" evidence="1">
    <location>
        <begin position="1"/>
        <end position="63"/>
    </location>
</feature>
<sequence>MFDRFHGQLPTFMPTPSSSHPHHNHYVLLPSASQTHLPNPRPPHLPPSPPPPRAAPLNWRHKL</sequence>
<gene>
    <name evidence="2" type="ORF">E2C01_059039</name>
</gene>
<protein>
    <submittedName>
        <fullName evidence="2">Uncharacterized protein</fullName>
    </submittedName>
</protein>
<accession>A0A5B7H6C2</accession>
<organism evidence="2 3">
    <name type="scientific">Portunus trituberculatus</name>
    <name type="common">Swimming crab</name>
    <name type="synonym">Neptunus trituberculatus</name>
    <dbReference type="NCBI Taxonomy" id="210409"/>
    <lineage>
        <taxon>Eukaryota</taxon>
        <taxon>Metazoa</taxon>
        <taxon>Ecdysozoa</taxon>
        <taxon>Arthropoda</taxon>
        <taxon>Crustacea</taxon>
        <taxon>Multicrustacea</taxon>
        <taxon>Malacostraca</taxon>
        <taxon>Eumalacostraca</taxon>
        <taxon>Eucarida</taxon>
        <taxon>Decapoda</taxon>
        <taxon>Pleocyemata</taxon>
        <taxon>Brachyura</taxon>
        <taxon>Eubrachyura</taxon>
        <taxon>Portunoidea</taxon>
        <taxon>Portunidae</taxon>
        <taxon>Portuninae</taxon>
        <taxon>Portunus</taxon>
    </lineage>
</organism>
<keyword evidence="3" id="KW-1185">Reference proteome</keyword>
<dbReference type="EMBL" id="VSRR010022710">
    <property type="protein sequence ID" value="MPC64917.1"/>
    <property type="molecule type" value="Genomic_DNA"/>
</dbReference>
<evidence type="ECO:0000313" key="3">
    <source>
        <dbReference type="Proteomes" id="UP000324222"/>
    </source>
</evidence>
<proteinExistence type="predicted"/>
<evidence type="ECO:0000256" key="1">
    <source>
        <dbReference type="SAM" id="MobiDB-lite"/>
    </source>
</evidence>
<dbReference type="Proteomes" id="UP000324222">
    <property type="component" value="Unassembled WGS sequence"/>
</dbReference>